<dbReference type="PATRIC" id="fig|1299321.3.peg.4528"/>
<evidence type="ECO:0000313" key="1">
    <source>
        <dbReference type="EMBL" id="EUA67869.1"/>
    </source>
</evidence>
<proteinExistence type="predicted"/>
<dbReference type="EMBL" id="JAOJ01000003">
    <property type="protein sequence ID" value="EUA67869.1"/>
    <property type="molecule type" value="Genomic_DNA"/>
</dbReference>
<evidence type="ECO:0000313" key="2">
    <source>
        <dbReference type="Proteomes" id="UP000023351"/>
    </source>
</evidence>
<dbReference type="AlphaFoldDB" id="X8DHN5"/>
<name>X8DHN5_9MYCO</name>
<organism evidence="1 2">
    <name type="scientific">Mycobacteroides abscessus subsp. bolletii 1513</name>
    <dbReference type="NCBI Taxonomy" id="1299321"/>
    <lineage>
        <taxon>Bacteria</taxon>
        <taxon>Bacillati</taxon>
        <taxon>Actinomycetota</taxon>
        <taxon>Actinomycetes</taxon>
        <taxon>Mycobacteriales</taxon>
        <taxon>Mycobacteriaceae</taxon>
        <taxon>Mycobacteroides</taxon>
        <taxon>Mycobacteroides abscessus</taxon>
    </lineage>
</organism>
<dbReference type="Proteomes" id="UP000023351">
    <property type="component" value="Unassembled WGS sequence"/>
</dbReference>
<sequence length="42" mass="4403">MSYLVITIQRALVIASAAVLCALYAPTRLARDLGARVAANDA</sequence>
<comment type="caution">
    <text evidence="1">The sequence shown here is derived from an EMBL/GenBank/DDBJ whole genome shotgun (WGS) entry which is preliminary data.</text>
</comment>
<reference evidence="1 2" key="1">
    <citation type="submission" date="2013-12" db="EMBL/GenBank/DDBJ databases">
        <authorList>
            <person name="Zelazny A."/>
            <person name="Olivier K."/>
            <person name="Holland S."/>
            <person name="Lenaerts A."/>
            <person name="Ordway D."/>
            <person name="DeGroote M.A."/>
            <person name="Parker T."/>
            <person name="Sizemore C."/>
            <person name="Tallon L.J."/>
            <person name="Sadzewicz L.K."/>
            <person name="Sengamalay N."/>
            <person name="Fraser C.M."/>
            <person name="Hine E."/>
            <person name="Shefchek K.A."/>
            <person name="Das S.P."/>
            <person name="Tettelin H."/>
        </authorList>
    </citation>
    <scope>NUCLEOTIDE SEQUENCE [LARGE SCALE GENOMIC DNA]</scope>
    <source>
        <strain evidence="1 2">1513</strain>
    </source>
</reference>
<protein>
    <submittedName>
        <fullName evidence="1">Uncharacterized protein</fullName>
    </submittedName>
</protein>
<gene>
    <name evidence="1" type="ORF">I540_4698</name>
</gene>
<accession>X8DHN5</accession>